<gene>
    <name evidence="8" type="ORF">FGIG_09673</name>
</gene>
<evidence type="ECO:0000313" key="9">
    <source>
        <dbReference type="Proteomes" id="UP000316759"/>
    </source>
</evidence>
<dbReference type="FunFam" id="1.10.10.1410:FF:000002">
    <property type="entry name" value="60S acidic ribosomal protein P2"/>
    <property type="match status" value="1"/>
</dbReference>
<dbReference type="GO" id="GO:0002182">
    <property type="term" value="P:cytoplasmic translational elongation"/>
    <property type="evidence" value="ECO:0007669"/>
    <property type="project" value="InterPro"/>
</dbReference>
<dbReference type="STRING" id="46835.A0A504Z0E8"/>
<evidence type="ECO:0000256" key="1">
    <source>
        <dbReference type="ARBA" id="ARBA00003362"/>
    </source>
</evidence>
<evidence type="ECO:0000256" key="6">
    <source>
        <dbReference type="ARBA" id="ARBA00035443"/>
    </source>
</evidence>
<comment type="caution">
    <text evidence="8">The sequence shown here is derived from an EMBL/GenBank/DDBJ whole genome shotgun (WGS) entry which is preliminary data.</text>
</comment>
<comment type="similarity">
    <text evidence="2">Belongs to the eukaryotic ribosomal protein P1/P2 family.</text>
</comment>
<keyword evidence="9" id="KW-1185">Reference proteome</keyword>
<evidence type="ECO:0000256" key="4">
    <source>
        <dbReference type="ARBA" id="ARBA00023274"/>
    </source>
</evidence>
<dbReference type="Proteomes" id="UP000316759">
    <property type="component" value="Unassembled WGS sequence"/>
</dbReference>
<dbReference type="PANTHER" id="PTHR21141:SF5">
    <property type="entry name" value="LARGE RIBOSOMAL SUBUNIT PROTEIN P2"/>
    <property type="match status" value="1"/>
</dbReference>
<name>A0A504Z0E8_FASGI</name>
<dbReference type="GO" id="GO:0003735">
    <property type="term" value="F:structural constituent of ribosome"/>
    <property type="evidence" value="ECO:0007669"/>
    <property type="project" value="InterPro"/>
</dbReference>
<protein>
    <recommendedName>
        <fullName evidence="5">Large ribosomal subunit protein P2</fullName>
    </recommendedName>
    <alternativeName>
        <fullName evidence="6">60S acidic ribosomal protein P2</fullName>
    </alternativeName>
</protein>
<sequence length="116" mass="11885">MRYLAAYMLCQLGGKEHPSAGDIKNVLSAVGIEHEDSRLDLLLKEVAGKETAKLIEEGRSKMASVPMGGGTGVAAAPTATAAPAAAEAPAATKAPAKEETKEESESDADMGLGLFD</sequence>
<keyword evidence="3 8" id="KW-0689">Ribosomal protein</keyword>
<feature type="region of interest" description="Disordered" evidence="7">
    <location>
        <begin position="75"/>
        <end position="116"/>
    </location>
</feature>
<dbReference type="InterPro" id="IPR038716">
    <property type="entry name" value="P1/P2_N_sf"/>
</dbReference>
<reference evidence="8 9" key="1">
    <citation type="submission" date="2019-04" db="EMBL/GenBank/DDBJ databases">
        <title>Annotation for the trematode Fasciola gigantica.</title>
        <authorList>
            <person name="Choi Y.-J."/>
        </authorList>
    </citation>
    <scope>NUCLEOTIDE SEQUENCE [LARGE SCALE GENOMIC DNA]</scope>
    <source>
        <strain evidence="8">Uganda_cow_1</strain>
    </source>
</reference>
<evidence type="ECO:0000313" key="8">
    <source>
        <dbReference type="EMBL" id="TPP66289.1"/>
    </source>
</evidence>
<dbReference type="InterPro" id="IPR044076">
    <property type="entry name" value="Ribosomal_P2"/>
</dbReference>
<dbReference type="Gene3D" id="1.10.10.1410">
    <property type="match status" value="1"/>
</dbReference>
<evidence type="ECO:0000256" key="2">
    <source>
        <dbReference type="ARBA" id="ARBA00005436"/>
    </source>
</evidence>
<dbReference type="PANTHER" id="PTHR21141">
    <property type="entry name" value="60S ACIDIC RIBOSOMAL PROTEIN FAMILY MEMBER"/>
    <property type="match status" value="1"/>
</dbReference>
<evidence type="ECO:0000256" key="7">
    <source>
        <dbReference type="SAM" id="MobiDB-lite"/>
    </source>
</evidence>
<organism evidence="8 9">
    <name type="scientific">Fasciola gigantica</name>
    <name type="common">Giant liver fluke</name>
    <dbReference type="NCBI Taxonomy" id="46835"/>
    <lineage>
        <taxon>Eukaryota</taxon>
        <taxon>Metazoa</taxon>
        <taxon>Spiralia</taxon>
        <taxon>Lophotrochozoa</taxon>
        <taxon>Platyhelminthes</taxon>
        <taxon>Trematoda</taxon>
        <taxon>Digenea</taxon>
        <taxon>Plagiorchiida</taxon>
        <taxon>Echinostomata</taxon>
        <taxon>Echinostomatoidea</taxon>
        <taxon>Fasciolidae</taxon>
        <taxon>Fasciola</taxon>
    </lineage>
</organism>
<proteinExistence type="inferred from homology"/>
<dbReference type="AlphaFoldDB" id="A0A504Z0E8"/>
<evidence type="ECO:0000256" key="3">
    <source>
        <dbReference type="ARBA" id="ARBA00022980"/>
    </source>
</evidence>
<dbReference type="HAMAP" id="MF_01478">
    <property type="entry name" value="Ribosomal_L12_arch"/>
    <property type="match status" value="1"/>
</dbReference>
<evidence type="ECO:0000256" key="5">
    <source>
        <dbReference type="ARBA" id="ARBA00035301"/>
    </source>
</evidence>
<dbReference type="InterPro" id="IPR027534">
    <property type="entry name" value="Ribosomal_P1/P2"/>
</dbReference>
<accession>A0A504Z0E8</accession>
<keyword evidence="4" id="KW-0687">Ribonucleoprotein</keyword>
<comment type="function">
    <text evidence="1">Plays an important role in the elongation step of protein synthesis.</text>
</comment>
<dbReference type="Pfam" id="PF00428">
    <property type="entry name" value="Ribosomal_60s"/>
    <property type="match status" value="1"/>
</dbReference>
<dbReference type="GO" id="GO:0022625">
    <property type="term" value="C:cytosolic large ribosomal subunit"/>
    <property type="evidence" value="ECO:0007669"/>
    <property type="project" value="InterPro"/>
</dbReference>
<feature type="compositionally biased region" description="Low complexity" evidence="7">
    <location>
        <begin position="75"/>
        <end position="94"/>
    </location>
</feature>
<dbReference type="CDD" id="cd05833">
    <property type="entry name" value="Ribosomal_P2"/>
    <property type="match status" value="1"/>
</dbReference>
<dbReference type="OrthoDB" id="1227494at2759"/>
<dbReference type="EMBL" id="SUNJ01002048">
    <property type="protein sequence ID" value="TPP66289.1"/>
    <property type="molecule type" value="Genomic_DNA"/>
</dbReference>